<reference evidence="1 2" key="1">
    <citation type="journal article" date="2020" name="Front. Microbiol.">
        <title>Phenotypic and Genetic Characterization of the Cheese Ripening Yeast Geotrichum candidum.</title>
        <authorList>
            <person name="Perkins V."/>
            <person name="Vignola S."/>
            <person name="Lessard M.H."/>
            <person name="Plante P.L."/>
            <person name="Corbeil J."/>
            <person name="Dugat-Bony E."/>
            <person name="Frenette M."/>
            <person name="Labrie S."/>
        </authorList>
    </citation>
    <scope>NUCLEOTIDE SEQUENCE [LARGE SCALE GENOMIC DNA]</scope>
    <source>
        <strain evidence="1 2">LMA-1147</strain>
    </source>
</reference>
<accession>A0ACB6UZZ6</accession>
<dbReference type="EMBL" id="QVQA01000211">
    <property type="protein sequence ID" value="KAF5093706.1"/>
    <property type="molecule type" value="Genomic_DNA"/>
</dbReference>
<organism evidence="1 2">
    <name type="scientific">Geotrichum galactomycetum</name>
    <dbReference type="NCBI Taxonomy" id="27317"/>
    <lineage>
        <taxon>Eukaryota</taxon>
        <taxon>Fungi</taxon>
        <taxon>Dikarya</taxon>
        <taxon>Ascomycota</taxon>
        <taxon>Saccharomycotina</taxon>
        <taxon>Dipodascomycetes</taxon>
        <taxon>Dipodascales</taxon>
        <taxon>Dipodascaceae</taxon>
        <taxon>Geotrichum</taxon>
    </lineage>
</organism>
<gene>
    <name evidence="1" type="ORF">D0Z00_003914</name>
</gene>
<protein>
    <submittedName>
        <fullName evidence="1">Uncharacterized protein</fullName>
    </submittedName>
</protein>
<sequence>NVPISEVGRFETEFLAHLRSSEPEILNTISEKGELSKELLAKLKDVTASFSAAFN</sequence>
<feature type="non-terminal residue" evidence="1">
    <location>
        <position position="1"/>
    </location>
</feature>
<keyword evidence="2" id="KW-1185">Reference proteome</keyword>
<name>A0ACB6UZZ6_9ASCO</name>
<proteinExistence type="predicted"/>
<dbReference type="Proteomes" id="UP000744676">
    <property type="component" value="Unassembled WGS sequence"/>
</dbReference>
<evidence type="ECO:0000313" key="1">
    <source>
        <dbReference type="EMBL" id="KAF5093706.1"/>
    </source>
</evidence>
<comment type="caution">
    <text evidence="1">The sequence shown here is derived from an EMBL/GenBank/DDBJ whole genome shotgun (WGS) entry which is preliminary data.</text>
</comment>
<evidence type="ECO:0000313" key="2">
    <source>
        <dbReference type="Proteomes" id="UP000744676"/>
    </source>
</evidence>